<keyword evidence="2" id="KW-1185">Reference proteome</keyword>
<accession>A0AAV5E4R1</accession>
<proteinExistence type="predicted"/>
<reference evidence="1" key="1">
    <citation type="journal article" date="2018" name="DNA Res.">
        <title>Multiple hybrid de novo genome assembly of finger millet, an orphan allotetraploid crop.</title>
        <authorList>
            <person name="Hatakeyama M."/>
            <person name="Aluri S."/>
            <person name="Balachadran M.T."/>
            <person name="Sivarajan S.R."/>
            <person name="Patrignani A."/>
            <person name="Gruter S."/>
            <person name="Poveda L."/>
            <person name="Shimizu-Inatsugi R."/>
            <person name="Baeten J."/>
            <person name="Francoijs K.J."/>
            <person name="Nataraja K.N."/>
            <person name="Reddy Y.A.N."/>
            <person name="Phadnis S."/>
            <person name="Ravikumar R.L."/>
            <person name="Schlapbach R."/>
            <person name="Sreeman S.M."/>
            <person name="Shimizu K.K."/>
        </authorList>
    </citation>
    <scope>NUCLEOTIDE SEQUENCE</scope>
</reference>
<dbReference type="AlphaFoldDB" id="A0AAV5E4R1"/>
<evidence type="ECO:0000313" key="2">
    <source>
        <dbReference type="Proteomes" id="UP001054889"/>
    </source>
</evidence>
<evidence type="ECO:0000313" key="1">
    <source>
        <dbReference type="EMBL" id="GJN18374.1"/>
    </source>
</evidence>
<comment type="caution">
    <text evidence="1">The sequence shown here is derived from an EMBL/GenBank/DDBJ whole genome shotgun (WGS) entry which is preliminary data.</text>
</comment>
<sequence length="164" mass="17348">MGILVGVPAPGDDVPVVRGVDFAPDSVEGAGSEFYFIPDSGEEVSSELQVLPVVDSKIVPDSLAEDLGSKDVVVAEVDASGAKLDAAAKVGRVEVRDAKVDGPFVDLSGGTDEVADVAASACMDDVLGSEYVVNEDMETQEEWVTDLHILWVPSYAGYVYRKRK</sequence>
<dbReference type="EMBL" id="BQKI01000073">
    <property type="protein sequence ID" value="GJN18374.1"/>
    <property type="molecule type" value="Genomic_DNA"/>
</dbReference>
<organism evidence="1 2">
    <name type="scientific">Eleusine coracana subsp. coracana</name>
    <dbReference type="NCBI Taxonomy" id="191504"/>
    <lineage>
        <taxon>Eukaryota</taxon>
        <taxon>Viridiplantae</taxon>
        <taxon>Streptophyta</taxon>
        <taxon>Embryophyta</taxon>
        <taxon>Tracheophyta</taxon>
        <taxon>Spermatophyta</taxon>
        <taxon>Magnoliopsida</taxon>
        <taxon>Liliopsida</taxon>
        <taxon>Poales</taxon>
        <taxon>Poaceae</taxon>
        <taxon>PACMAD clade</taxon>
        <taxon>Chloridoideae</taxon>
        <taxon>Cynodonteae</taxon>
        <taxon>Eleusininae</taxon>
        <taxon>Eleusine</taxon>
    </lineage>
</organism>
<protein>
    <submittedName>
        <fullName evidence="1">Uncharacterized protein</fullName>
    </submittedName>
</protein>
<name>A0AAV5E4R1_ELECO</name>
<gene>
    <name evidence="1" type="primary">gb05529</name>
    <name evidence="1" type="ORF">PR202_gb05529</name>
</gene>
<reference evidence="1" key="2">
    <citation type="submission" date="2021-12" db="EMBL/GenBank/DDBJ databases">
        <title>Resequencing data analysis of finger millet.</title>
        <authorList>
            <person name="Hatakeyama M."/>
            <person name="Aluri S."/>
            <person name="Balachadran M.T."/>
            <person name="Sivarajan S.R."/>
            <person name="Poveda L."/>
            <person name="Shimizu-Inatsugi R."/>
            <person name="Schlapbach R."/>
            <person name="Sreeman S.M."/>
            <person name="Shimizu K.K."/>
        </authorList>
    </citation>
    <scope>NUCLEOTIDE SEQUENCE</scope>
</reference>
<dbReference type="Proteomes" id="UP001054889">
    <property type="component" value="Unassembled WGS sequence"/>
</dbReference>